<accession>M7P2L6</accession>
<comment type="caution">
    <text evidence="1">The sequence shown here is derived from an EMBL/GenBank/DDBJ whole genome shotgun (WGS) entry which is preliminary data.</text>
</comment>
<dbReference type="EMBL" id="AODQ01000001">
    <property type="protein sequence ID" value="EMR04774.1"/>
    <property type="molecule type" value="Genomic_DNA"/>
</dbReference>
<dbReference type="RefSeq" id="WP_009193459.1">
    <property type="nucleotide sequence ID" value="NZ_AODQ01000001.1"/>
</dbReference>
<organism evidence="1 2">
    <name type="scientific">Cesiribacter andamanensis AMV16</name>
    <dbReference type="NCBI Taxonomy" id="1279009"/>
    <lineage>
        <taxon>Bacteria</taxon>
        <taxon>Pseudomonadati</taxon>
        <taxon>Bacteroidota</taxon>
        <taxon>Cytophagia</taxon>
        <taxon>Cytophagales</taxon>
        <taxon>Cesiribacteraceae</taxon>
        <taxon>Cesiribacter</taxon>
    </lineage>
</organism>
<sequence>MSIILLILAGTAAGGVVRALFEMRQQAREHRQKKEALKKFEQEHPGR</sequence>
<keyword evidence="2" id="KW-1185">Reference proteome</keyword>
<reference evidence="1 2" key="1">
    <citation type="journal article" date="2013" name="Genome Announc.">
        <title>Draft Genome Sequence of Cesiribacter andamanensis Strain AMV16T, Isolated from a Soil Sample from a Mud Volcano in the Andaman Islands, India.</title>
        <authorList>
            <person name="Shivaji S."/>
            <person name="Ara S."/>
            <person name="Begum Z."/>
            <person name="Srinivas T.N."/>
            <person name="Singh A."/>
            <person name="Kumar Pinnaka A."/>
        </authorList>
    </citation>
    <scope>NUCLEOTIDE SEQUENCE [LARGE SCALE GENOMIC DNA]</scope>
    <source>
        <strain evidence="1 2">AMV16</strain>
    </source>
</reference>
<evidence type="ECO:0000313" key="2">
    <source>
        <dbReference type="Proteomes" id="UP000011910"/>
    </source>
</evidence>
<dbReference type="AlphaFoldDB" id="M7P2L6"/>
<name>M7P2L6_9BACT</name>
<evidence type="ECO:0000313" key="1">
    <source>
        <dbReference type="EMBL" id="EMR04774.1"/>
    </source>
</evidence>
<protein>
    <submittedName>
        <fullName evidence="1">Uncharacterized protein</fullName>
    </submittedName>
</protein>
<dbReference type="STRING" id="1279009.ADICEAN_00045"/>
<gene>
    <name evidence="1" type="ORF">ADICEAN_00045</name>
</gene>
<dbReference type="Proteomes" id="UP000011910">
    <property type="component" value="Unassembled WGS sequence"/>
</dbReference>
<proteinExistence type="predicted"/>